<keyword evidence="2" id="KW-1185">Reference proteome</keyword>
<sequence length="679" mass="79575">MKKRFFQNRFQNKDQWKRHDDTVSISNVEIGSFVHACEGEMLYASTHTKIPYFNAPVYLENKCLIGKIDEILGPMNQVYFTVKPQEGIIASSFHTGDKLDTEHVNSSLDVFINQAFSFIKLSASTNTELCQTSLKFLVSVFTNRKNIKIKENWLIYIITKIKADIEEPDMQGVVFSMIKAIMSQKFIFPELYDLIDSIANIMVTNQSKITRNMAREIYYQFLLNYPQGKNRLKKQMDFLIKNLEYEYVSGRQSIIETINLIVSNFENSIIEDFLEPFFIALMTVIVNDEDKQSRNMSGILLQKIFKRSNNSILKFITESLDTWLNQEENISLKIAAVQGYGFLFQTFQKTKYEEIYCFLKKAQLILDKSSNLDNSENHELIYQIMCTMFELINLAPETIMSTEQSALWNLFIELLTYKDNKVTLIAAEIIGKSFSFYKTIPKKFPLISSYGLLYTQKDLSTISNTILLKFYKHELSKELSFQFLKNLFFIAKCYYLTNVKVSEYENSLYMHPRIKNHPELKEKSIEYPTCLEWLVFRLCMILKNEKNINYESVLVSKYQIMKLIRAFVSFFPTKILEKLASLIINPLYKYTDNKITMPDSQKDLEYIAKEILKELHFKIGTTLYVQIFNNIRQKSLKIRENRKSKRSILAVSNPEKSARKKIKLNAKKIKSKRKKSRII</sequence>
<evidence type="ECO:0000313" key="2">
    <source>
        <dbReference type="Proteomes" id="UP000768646"/>
    </source>
</evidence>
<name>A0ACB7C901_9ASCO</name>
<protein>
    <submittedName>
        <fullName evidence="1">Uncharacterized protein</fullName>
    </submittedName>
</protein>
<reference evidence="1 2" key="1">
    <citation type="journal article" date="2021" name="Commun. Biol.">
        <title>Genomic insights into the host specific adaptation of the Pneumocystis genus.</title>
        <authorList>
            <person name="Cisse O.H."/>
            <person name="Ma L."/>
            <person name="Dekker J.P."/>
            <person name="Khil P.P."/>
            <person name="Youn J.-H."/>
            <person name="Brenchley J.M."/>
            <person name="Blair R."/>
            <person name="Pahar B."/>
            <person name="Chabe M."/>
            <person name="Van Rompay K.K.A."/>
            <person name="Keesler R."/>
            <person name="Sukura A."/>
            <person name="Hirsch V."/>
            <person name="Kutty G."/>
            <person name="Liu Y."/>
            <person name="Peng L."/>
            <person name="Chen J."/>
            <person name="Song J."/>
            <person name="Weissenbacher-Lang C."/>
            <person name="Xu J."/>
            <person name="Upham N.S."/>
            <person name="Stajich J.E."/>
            <person name="Cuomo C.A."/>
            <person name="Cushion M.T."/>
            <person name="Kovacs J.A."/>
        </authorList>
    </citation>
    <scope>NUCLEOTIDE SEQUENCE [LARGE SCALE GENOMIC DNA]</scope>
    <source>
        <strain evidence="1 2">RABM</strain>
    </source>
</reference>
<organism evidence="1 2">
    <name type="scientific">Pneumocystis oryctolagi</name>
    <dbReference type="NCBI Taxonomy" id="42067"/>
    <lineage>
        <taxon>Eukaryota</taxon>
        <taxon>Fungi</taxon>
        <taxon>Dikarya</taxon>
        <taxon>Ascomycota</taxon>
        <taxon>Taphrinomycotina</taxon>
        <taxon>Pneumocystomycetes</taxon>
        <taxon>Pneumocystaceae</taxon>
        <taxon>Pneumocystis</taxon>
    </lineage>
</organism>
<dbReference type="EMBL" id="JABTEG010000013">
    <property type="protein sequence ID" value="KAG4303986.1"/>
    <property type="molecule type" value="Genomic_DNA"/>
</dbReference>
<gene>
    <name evidence="1" type="ORF">PORY_002639</name>
</gene>
<accession>A0ACB7C901</accession>
<proteinExistence type="predicted"/>
<dbReference type="Proteomes" id="UP000768646">
    <property type="component" value="Unassembled WGS sequence"/>
</dbReference>
<evidence type="ECO:0000313" key="1">
    <source>
        <dbReference type="EMBL" id="KAG4303986.1"/>
    </source>
</evidence>
<comment type="caution">
    <text evidence="1">The sequence shown here is derived from an EMBL/GenBank/DDBJ whole genome shotgun (WGS) entry which is preliminary data.</text>
</comment>